<comment type="caution">
    <text evidence="1">The sequence shown here is derived from an EMBL/GenBank/DDBJ whole genome shotgun (WGS) entry which is preliminary data.</text>
</comment>
<protein>
    <submittedName>
        <fullName evidence="1">Uncharacterized protein</fullName>
    </submittedName>
</protein>
<accession>A0ACB7I7T7</accession>
<organism evidence="1 2">
    <name type="scientific">Manihot esculenta</name>
    <name type="common">Cassava</name>
    <name type="synonym">Jatropha manihot</name>
    <dbReference type="NCBI Taxonomy" id="3983"/>
    <lineage>
        <taxon>Eukaryota</taxon>
        <taxon>Viridiplantae</taxon>
        <taxon>Streptophyta</taxon>
        <taxon>Embryophyta</taxon>
        <taxon>Tracheophyta</taxon>
        <taxon>Spermatophyta</taxon>
        <taxon>Magnoliopsida</taxon>
        <taxon>eudicotyledons</taxon>
        <taxon>Gunneridae</taxon>
        <taxon>Pentapetalae</taxon>
        <taxon>rosids</taxon>
        <taxon>fabids</taxon>
        <taxon>Malpighiales</taxon>
        <taxon>Euphorbiaceae</taxon>
        <taxon>Crotonoideae</taxon>
        <taxon>Manihoteae</taxon>
        <taxon>Manihot</taxon>
    </lineage>
</organism>
<proteinExistence type="predicted"/>
<gene>
    <name evidence="1" type="ORF">MANES_02G211960v8</name>
</gene>
<reference evidence="2" key="1">
    <citation type="journal article" date="2016" name="Nat. Biotechnol.">
        <title>Sequencing wild and cultivated cassava and related species reveals extensive interspecific hybridization and genetic diversity.</title>
        <authorList>
            <person name="Bredeson J.V."/>
            <person name="Lyons J.B."/>
            <person name="Prochnik S.E."/>
            <person name="Wu G.A."/>
            <person name="Ha C.M."/>
            <person name="Edsinger-Gonzales E."/>
            <person name="Grimwood J."/>
            <person name="Schmutz J."/>
            <person name="Rabbi I.Y."/>
            <person name="Egesi C."/>
            <person name="Nauluvula P."/>
            <person name="Lebot V."/>
            <person name="Ndunguru J."/>
            <person name="Mkamilo G."/>
            <person name="Bart R.S."/>
            <person name="Setter T.L."/>
            <person name="Gleadow R.M."/>
            <person name="Kulakow P."/>
            <person name="Ferguson M.E."/>
            <person name="Rounsley S."/>
            <person name="Rokhsar D.S."/>
        </authorList>
    </citation>
    <scope>NUCLEOTIDE SEQUENCE [LARGE SCALE GENOMIC DNA]</scope>
    <source>
        <strain evidence="2">cv. AM560-2</strain>
    </source>
</reference>
<dbReference type="EMBL" id="CM004388">
    <property type="protein sequence ID" value="KAG8661112.1"/>
    <property type="molecule type" value="Genomic_DNA"/>
</dbReference>
<dbReference type="Proteomes" id="UP000091857">
    <property type="component" value="Chromosome 2"/>
</dbReference>
<keyword evidence="2" id="KW-1185">Reference proteome</keyword>
<evidence type="ECO:0000313" key="1">
    <source>
        <dbReference type="EMBL" id="KAG8661112.1"/>
    </source>
</evidence>
<name>A0ACB7I7T7_MANES</name>
<sequence length="43" mass="4907">MLYKDTLLHNVLFDYINNKCSILSIFNSKPNSCIFLLAGHSFA</sequence>
<evidence type="ECO:0000313" key="2">
    <source>
        <dbReference type="Proteomes" id="UP000091857"/>
    </source>
</evidence>